<reference evidence="3" key="1">
    <citation type="submission" date="2021-06" db="EMBL/GenBank/DDBJ databases">
        <title>Comparative genomics, transcriptomics and evolutionary studies reveal genomic signatures of adaptation to plant cell wall in hemibiotrophic fungi.</title>
        <authorList>
            <consortium name="DOE Joint Genome Institute"/>
            <person name="Baroncelli R."/>
            <person name="Diaz J.F."/>
            <person name="Benocci T."/>
            <person name="Peng M."/>
            <person name="Battaglia E."/>
            <person name="Haridas S."/>
            <person name="Andreopoulos W."/>
            <person name="Labutti K."/>
            <person name="Pangilinan J."/>
            <person name="Floch G.L."/>
            <person name="Makela M.R."/>
            <person name="Henrissat B."/>
            <person name="Grigoriev I.V."/>
            <person name="Crouch J.A."/>
            <person name="De Vries R.P."/>
            <person name="Sukno S.A."/>
            <person name="Thon M.R."/>
        </authorList>
    </citation>
    <scope>NUCLEOTIDE SEQUENCE</scope>
    <source>
        <strain evidence="3">CBS 125086</strain>
    </source>
</reference>
<sequence>MRERAGSWRSRATCVCSASLGLWSGPTINVWWLASCRITRRQAALRIDKMKKQPDTPASRAAGTQNAIGSAAPNGESKSSAGPRDLRHDTTSLGTRTRKRSACRQAQRMCHWFLVTQLYLAQHCRPFRFVRLFLFAPHLGPLSDVWWVPDVCYRGNTAFLALGGPLQLT</sequence>
<evidence type="ECO:0000313" key="4">
    <source>
        <dbReference type="Proteomes" id="UP001230504"/>
    </source>
</evidence>
<gene>
    <name evidence="3" type="ORF">LY79DRAFT_553771</name>
</gene>
<name>A0AAD8V3D6_9PEZI</name>
<dbReference type="RefSeq" id="XP_060414174.1">
    <property type="nucleotide sequence ID" value="XM_060557807.1"/>
</dbReference>
<organism evidence="3 4">
    <name type="scientific">Colletotrichum navitas</name>
    <dbReference type="NCBI Taxonomy" id="681940"/>
    <lineage>
        <taxon>Eukaryota</taxon>
        <taxon>Fungi</taxon>
        <taxon>Dikarya</taxon>
        <taxon>Ascomycota</taxon>
        <taxon>Pezizomycotina</taxon>
        <taxon>Sordariomycetes</taxon>
        <taxon>Hypocreomycetidae</taxon>
        <taxon>Glomerellales</taxon>
        <taxon>Glomerellaceae</taxon>
        <taxon>Colletotrichum</taxon>
        <taxon>Colletotrichum graminicola species complex</taxon>
    </lineage>
</organism>
<dbReference type="Proteomes" id="UP001230504">
    <property type="component" value="Unassembled WGS sequence"/>
</dbReference>
<evidence type="ECO:0000256" key="1">
    <source>
        <dbReference type="SAM" id="MobiDB-lite"/>
    </source>
</evidence>
<keyword evidence="4" id="KW-1185">Reference proteome</keyword>
<keyword evidence="2" id="KW-0472">Membrane</keyword>
<feature type="region of interest" description="Disordered" evidence="1">
    <location>
        <begin position="48"/>
        <end position="99"/>
    </location>
</feature>
<evidence type="ECO:0000256" key="2">
    <source>
        <dbReference type="SAM" id="Phobius"/>
    </source>
</evidence>
<keyword evidence="2" id="KW-1133">Transmembrane helix</keyword>
<dbReference type="AlphaFoldDB" id="A0AAD8V3D6"/>
<evidence type="ECO:0000313" key="3">
    <source>
        <dbReference type="EMBL" id="KAK1590700.1"/>
    </source>
</evidence>
<protein>
    <submittedName>
        <fullName evidence="3">Uncharacterized protein</fullName>
    </submittedName>
</protein>
<dbReference type="EMBL" id="JAHLJV010000029">
    <property type="protein sequence ID" value="KAK1590700.1"/>
    <property type="molecule type" value="Genomic_DNA"/>
</dbReference>
<accession>A0AAD8V3D6</accession>
<dbReference type="GeneID" id="85442047"/>
<comment type="caution">
    <text evidence="3">The sequence shown here is derived from an EMBL/GenBank/DDBJ whole genome shotgun (WGS) entry which is preliminary data.</text>
</comment>
<keyword evidence="2" id="KW-0812">Transmembrane</keyword>
<feature type="transmembrane region" description="Helical" evidence="2">
    <location>
        <begin position="12"/>
        <end position="34"/>
    </location>
</feature>
<proteinExistence type="predicted"/>